<dbReference type="PANTHER" id="PTHR37445:SF3">
    <property type="entry name" value="ZINC FINGER PHD-TYPE DOMAIN-CONTAINING PROTEIN"/>
    <property type="match status" value="1"/>
</dbReference>
<evidence type="ECO:0000313" key="3">
    <source>
        <dbReference type="EMBL" id="GFR67183.1"/>
    </source>
</evidence>
<sequence>MEDLMKELRNLKDFTQKCLTEIKNDIHGIFSSISSIEHKLNSVENRVVELENEQQILRDDIVEQNIRVDSLFSTIESVENKIEKAEQYSRRENLIFYGISESHSESPQAPKAKLLNMLKTVLPHTNWNDRDLVRVQTDSSYPRPVIARFQFHCDKVQVLGKRAELKSLGIGVSNDLTYNQRQELKKHKEKGHSAYYKNGVLHVDEGPTHHHNQNKDRLYSEVTANSSLNAERPTQARHIARPYRRIKGGTQHPERKESTRQQQQPPKC</sequence>
<evidence type="ECO:0000313" key="4">
    <source>
        <dbReference type="Proteomes" id="UP000762676"/>
    </source>
</evidence>
<feature type="compositionally biased region" description="Basic residues" evidence="2">
    <location>
        <begin position="238"/>
        <end position="247"/>
    </location>
</feature>
<evidence type="ECO:0000256" key="1">
    <source>
        <dbReference type="SAM" id="Coils"/>
    </source>
</evidence>
<accession>A0AAV4F1F1</accession>
<organism evidence="3 4">
    <name type="scientific">Elysia marginata</name>
    <dbReference type="NCBI Taxonomy" id="1093978"/>
    <lineage>
        <taxon>Eukaryota</taxon>
        <taxon>Metazoa</taxon>
        <taxon>Spiralia</taxon>
        <taxon>Lophotrochozoa</taxon>
        <taxon>Mollusca</taxon>
        <taxon>Gastropoda</taxon>
        <taxon>Heterobranchia</taxon>
        <taxon>Euthyneura</taxon>
        <taxon>Panpulmonata</taxon>
        <taxon>Sacoglossa</taxon>
        <taxon>Placobranchoidea</taxon>
        <taxon>Plakobranchidae</taxon>
        <taxon>Elysia</taxon>
    </lineage>
</organism>
<dbReference type="AlphaFoldDB" id="A0AAV4F1F1"/>
<keyword evidence="1" id="KW-0175">Coiled coil</keyword>
<feature type="region of interest" description="Disordered" evidence="2">
    <location>
        <begin position="226"/>
        <end position="268"/>
    </location>
</feature>
<protein>
    <submittedName>
        <fullName evidence="3">Uncharacterized protein</fullName>
    </submittedName>
</protein>
<dbReference type="EMBL" id="BMAT01004050">
    <property type="protein sequence ID" value="GFR67183.1"/>
    <property type="molecule type" value="Genomic_DNA"/>
</dbReference>
<feature type="coiled-coil region" evidence="1">
    <location>
        <begin position="33"/>
        <end position="88"/>
    </location>
</feature>
<reference evidence="3 4" key="1">
    <citation type="journal article" date="2021" name="Elife">
        <title>Chloroplast acquisition without the gene transfer in kleptoplastic sea slugs, Plakobranchus ocellatus.</title>
        <authorList>
            <person name="Maeda T."/>
            <person name="Takahashi S."/>
            <person name="Yoshida T."/>
            <person name="Shimamura S."/>
            <person name="Takaki Y."/>
            <person name="Nagai Y."/>
            <person name="Toyoda A."/>
            <person name="Suzuki Y."/>
            <person name="Arimoto A."/>
            <person name="Ishii H."/>
            <person name="Satoh N."/>
            <person name="Nishiyama T."/>
            <person name="Hasebe M."/>
            <person name="Maruyama T."/>
            <person name="Minagawa J."/>
            <person name="Obokata J."/>
            <person name="Shigenobu S."/>
        </authorList>
    </citation>
    <scope>NUCLEOTIDE SEQUENCE [LARGE SCALE GENOMIC DNA]</scope>
</reference>
<dbReference type="PANTHER" id="PTHR37445">
    <property type="entry name" value="PROTEIN CBG24663"/>
    <property type="match status" value="1"/>
</dbReference>
<dbReference type="Gene3D" id="3.30.70.1820">
    <property type="entry name" value="L1 transposable element, RRM domain"/>
    <property type="match status" value="1"/>
</dbReference>
<comment type="caution">
    <text evidence="3">The sequence shown here is derived from an EMBL/GenBank/DDBJ whole genome shotgun (WGS) entry which is preliminary data.</text>
</comment>
<keyword evidence="4" id="KW-1185">Reference proteome</keyword>
<gene>
    <name evidence="3" type="ORF">ElyMa_001991200</name>
</gene>
<proteinExistence type="predicted"/>
<evidence type="ECO:0000256" key="2">
    <source>
        <dbReference type="SAM" id="MobiDB-lite"/>
    </source>
</evidence>
<dbReference type="Proteomes" id="UP000762676">
    <property type="component" value="Unassembled WGS sequence"/>
</dbReference>
<name>A0AAV4F1F1_9GAST</name>